<evidence type="ECO:0000313" key="3">
    <source>
        <dbReference type="Proteomes" id="UP000008021"/>
    </source>
</evidence>
<organism evidence="2">
    <name type="scientific">Oryza meridionalis</name>
    <dbReference type="NCBI Taxonomy" id="40149"/>
    <lineage>
        <taxon>Eukaryota</taxon>
        <taxon>Viridiplantae</taxon>
        <taxon>Streptophyta</taxon>
        <taxon>Embryophyta</taxon>
        <taxon>Tracheophyta</taxon>
        <taxon>Spermatophyta</taxon>
        <taxon>Magnoliopsida</taxon>
        <taxon>Liliopsida</taxon>
        <taxon>Poales</taxon>
        <taxon>Poaceae</taxon>
        <taxon>BOP clade</taxon>
        <taxon>Oryzoideae</taxon>
        <taxon>Oryzeae</taxon>
        <taxon>Oryzinae</taxon>
        <taxon>Oryza</taxon>
    </lineage>
</organism>
<reference evidence="2" key="1">
    <citation type="submission" date="2015-04" db="UniProtKB">
        <authorList>
            <consortium name="EnsemblPlants"/>
        </authorList>
    </citation>
    <scope>IDENTIFICATION</scope>
</reference>
<protein>
    <submittedName>
        <fullName evidence="2">Uncharacterized protein</fullName>
    </submittedName>
</protein>
<dbReference type="EnsemblPlants" id="OMERI02G15390.1">
    <property type="protein sequence ID" value="OMERI02G15390.1"/>
    <property type="gene ID" value="OMERI02G15390"/>
</dbReference>
<name>A0A0E0CK29_9ORYZ</name>
<proteinExistence type="predicted"/>
<evidence type="ECO:0000313" key="2">
    <source>
        <dbReference type="EnsemblPlants" id="OMERI02G15390.1"/>
    </source>
</evidence>
<dbReference type="AlphaFoldDB" id="A0A0E0CK29"/>
<accession>A0A0E0CK29</accession>
<dbReference type="Gramene" id="OMERI02G15390.1">
    <property type="protein sequence ID" value="OMERI02G15390.1"/>
    <property type="gene ID" value="OMERI02G15390"/>
</dbReference>
<evidence type="ECO:0000256" key="1">
    <source>
        <dbReference type="SAM" id="MobiDB-lite"/>
    </source>
</evidence>
<reference evidence="2" key="2">
    <citation type="submission" date="2018-05" db="EMBL/GenBank/DDBJ databases">
        <title>OmerRS3 (Oryza meridionalis Reference Sequence Version 3).</title>
        <authorList>
            <person name="Zhang J."/>
            <person name="Kudrna D."/>
            <person name="Lee S."/>
            <person name="Talag J."/>
            <person name="Welchert J."/>
            <person name="Wing R.A."/>
        </authorList>
    </citation>
    <scope>NUCLEOTIDE SEQUENCE [LARGE SCALE GENOMIC DNA]</scope>
    <source>
        <strain evidence="2">cv. OR44</strain>
    </source>
</reference>
<dbReference type="Proteomes" id="UP000008021">
    <property type="component" value="Chromosome 2"/>
</dbReference>
<keyword evidence="3" id="KW-1185">Reference proteome</keyword>
<sequence length="86" mass="9156">MAGELAGLPSMAAVHRREKPLGREIKRDGSASVLRLGEEQAAVGWMRKTTSGWTSWAAGGGGMNLGPRERKGRLRRGGCGPRGREA</sequence>
<feature type="compositionally biased region" description="Gly residues" evidence="1">
    <location>
        <begin position="77"/>
        <end position="86"/>
    </location>
</feature>
<feature type="region of interest" description="Disordered" evidence="1">
    <location>
        <begin position="57"/>
        <end position="86"/>
    </location>
</feature>
<dbReference type="HOGENOM" id="CLU_2501724_0_0_1"/>